<dbReference type="Proteomes" id="UP000464378">
    <property type="component" value="Chromosome"/>
</dbReference>
<dbReference type="KEGG" id="tim:GMBLW1_23680"/>
<organism evidence="2">
    <name type="scientific">Tuwongella immobilis</name>
    <dbReference type="NCBI Taxonomy" id="692036"/>
    <lineage>
        <taxon>Bacteria</taxon>
        <taxon>Pseudomonadati</taxon>
        <taxon>Planctomycetota</taxon>
        <taxon>Planctomycetia</taxon>
        <taxon>Gemmatales</taxon>
        <taxon>Gemmataceae</taxon>
        <taxon>Tuwongella</taxon>
    </lineage>
</organism>
<dbReference type="EMBL" id="LR593887">
    <property type="protein sequence ID" value="VTR98865.1"/>
    <property type="molecule type" value="Genomic_DNA"/>
</dbReference>
<dbReference type="InterPro" id="IPR036188">
    <property type="entry name" value="FAD/NAD-bd_sf"/>
</dbReference>
<dbReference type="SUPFAM" id="SSF51905">
    <property type="entry name" value="FAD/NAD(P)-binding domain"/>
    <property type="match status" value="1"/>
</dbReference>
<proteinExistence type="predicted"/>
<dbReference type="InParanoid" id="A0A6C2YKZ7"/>
<name>A0A6C2YKZ7_9BACT</name>
<gene>
    <name evidence="2" type="ORF">GMBLW1_23680</name>
</gene>
<reference evidence="2" key="1">
    <citation type="submission" date="2019-04" db="EMBL/GenBank/DDBJ databases">
        <authorList>
            <consortium name="Science for Life Laboratories"/>
        </authorList>
    </citation>
    <scope>NUCLEOTIDE SEQUENCE</scope>
    <source>
        <strain evidence="2">MBLW1</strain>
    </source>
</reference>
<dbReference type="GO" id="GO:0016491">
    <property type="term" value="F:oxidoreductase activity"/>
    <property type="evidence" value="ECO:0007669"/>
    <property type="project" value="InterPro"/>
</dbReference>
<dbReference type="InterPro" id="IPR002937">
    <property type="entry name" value="Amino_oxidase"/>
</dbReference>
<keyword evidence="3" id="KW-1185">Reference proteome</keyword>
<dbReference type="Gene3D" id="3.50.50.60">
    <property type="entry name" value="FAD/NAD(P)-binding domain"/>
    <property type="match status" value="1"/>
</dbReference>
<dbReference type="Gene3D" id="3.90.660.10">
    <property type="match status" value="1"/>
</dbReference>
<evidence type="ECO:0000259" key="1">
    <source>
        <dbReference type="Pfam" id="PF01593"/>
    </source>
</evidence>
<evidence type="ECO:0000313" key="3">
    <source>
        <dbReference type="Proteomes" id="UP000464378"/>
    </source>
</evidence>
<feature type="domain" description="Amine oxidase" evidence="1">
    <location>
        <begin position="90"/>
        <end position="311"/>
    </location>
</feature>
<dbReference type="PANTHER" id="PTHR16128">
    <property type="entry name" value="FAD/NAD(P)-BINDING OXIDOREDUCTASE FAMILY PROTEIN"/>
    <property type="match status" value="1"/>
</dbReference>
<accession>A0A6C2YKZ7</accession>
<dbReference type="PANTHER" id="PTHR16128:SF5">
    <property type="entry name" value="FAD_NAD(P)-BINDING OXIDOREDUCTASE FAMILY PROTEIN"/>
    <property type="match status" value="1"/>
</dbReference>
<protein>
    <recommendedName>
        <fullName evidence="1">Amine oxidase domain-containing protein</fullName>
    </recommendedName>
</protein>
<dbReference type="Pfam" id="PF13450">
    <property type="entry name" value="NAD_binding_8"/>
    <property type="match status" value="1"/>
</dbReference>
<evidence type="ECO:0000313" key="2">
    <source>
        <dbReference type="EMBL" id="VIP01592.1"/>
    </source>
</evidence>
<dbReference type="RefSeq" id="WP_162656775.1">
    <property type="nucleotide sequence ID" value="NZ_LR593887.1"/>
</dbReference>
<dbReference type="AlphaFoldDB" id="A0A6C2YKZ7"/>
<sequence length="314" mass="33338">MTASHDSVDILILGAGLTGLVAARQLHQAGYRVRLLDKGFHPGGRMASRSIGTGAADHGAQVLTLRDPEMQAWCRPWITNGQLIEWWPNHYRPQGSFRAWSLGLADGLTVHTQITVSQLTANSNGWNVTTREQGTFSASSVVLTFPLPQALQLLDQSGIALPESQAEFRTIAYSPCFVLVAELAGPSNIAAPGKLESVSPAIAWIADHHQKGISPESVSVAIQATADWSRANYDVPEADNIAALLADAAPYLGSPITATSLKRWRYAFPTSQANAPVVTVCESPRLILAGDAFGGPNLEGAIRSGLAAATLLQS</sequence>
<dbReference type="EMBL" id="LR586016">
    <property type="protein sequence ID" value="VIP01592.1"/>
    <property type="molecule type" value="Genomic_DNA"/>
</dbReference>
<dbReference type="Pfam" id="PF01593">
    <property type="entry name" value="Amino_oxidase"/>
    <property type="match status" value="1"/>
</dbReference>